<dbReference type="EMBL" id="MPRL01000099">
    <property type="protein sequence ID" value="OOZ38346.1"/>
    <property type="molecule type" value="Genomic_DNA"/>
</dbReference>
<dbReference type="PANTHER" id="PTHR33154:SF18">
    <property type="entry name" value="ARSENICAL RESISTANCE OPERON REPRESSOR"/>
    <property type="match status" value="1"/>
</dbReference>
<evidence type="ECO:0000256" key="1">
    <source>
        <dbReference type="ARBA" id="ARBA00022849"/>
    </source>
</evidence>
<dbReference type="PRINTS" id="PR00778">
    <property type="entry name" value="HTHARSR"/>
</dbReference>
<dbReference type="GO" id="GO:0003677">
    <property type="term" value="F:DNA binding"/>
    <property type="evidence" value="ECO:0007669"/>
    <property type="project" value="UniProtKB-KW"/>
</dbReference>
<keyword evidence="7" id="KW-1185">Reference proteome</keyword>
<organism evidence="6 7">
    <name type="scientific">Solemya pervernicosa gill symbiont</name>
    <dbReference type="NCBI Taxonomy" id="642797"/>
    <lineage>
        <taxon>Bacteria</taxon>
        <taxon>Pseudomonadati</taxon>
        <taxon>Pseudomonadota</taxon>
        <taxon>Gammaproteobacteria</taxon>
        <taxon>sulfur-oxidizing symbionts</taxon>
    </lineage>
</organism>
<dbReference type="InterPro" id="IPR051081">
    <property type="entry name" value="HTH_MetalResp_TranReg"/>
</dbReference>
<gene>
    <name evidence="6" type="ORF">BOW53_15860</name>
</gene>
<keyword evidence="2" id="KW-0805">Transcription regulation</keyword>
<dbReference type="InterPro" id="IPR036388">
    <property type="entry name" value="WH-like_DNA-bd_sf"/>
</dbReference>
<dbReference type="SMART" id="SM00418">
    <property type="entry name" value="HTH_ARSR"/>
    <property type="match status" value="1"/>
</dbReference>
<proteinExistence type="predicted"/>
<evidence type="ECO:0000256" key="4">
    <source>
        <dbReference type="ARBA" id="ARBA00023163"/>
    </source>
</evidence>
<dbReference type="InterPro" id="IPR001845">
    <property type="entry name" value="HTH_ArsR_DNA-bd_dom"/>
</dbReference>
<dbReference type="OrthoDB" id="9793058at2"/>
<keyword evidence="1" id="KW-0059">Arsenical resistance</keyword>
<dbReference type="GO" id="GO:0003700">
    <property type="term" value="F:DNA-binding transcription factor activity"/>
    <property type="evidence" value="ECO:0007669"/>
    <property type="project" value="InterPro"/>
</dbReference>
<dbReference type="AlphaFoldDB" id="A0A1T2L065"/>
<keyword evidence="4" id="KW-0804">Transcription</keyword>
<keyword evidence="3" id="KW-0238">DNA-binding</keyword>
<comment type="caution">
    <text evidence="6">The sequence shown here is derived from an EMBL/GenBank/DDBJ whole genome shotgun (WGS) entry which is preliminary data.</text>
</comment>
<dbReference type="InterPro" id="IPR036390">
    <property type="entry name" value="WH_DNA-bd_sf"/>
</dbReference>
<dbReference type="NCBIfam" id="NF033788">
    <property type="entry name" value="HTH_metalloreg"/>
    <property type="match status" value="1"/>
</dbReference>
<dbReference type="SUPFAM" id="SSF46785">
    <property type="entry name" value="Winged helix' DNA-binding domain"/>
    <property type="match status" value="1"/>
</dbReference>
<dbReference type="FunFam" id="1.10.10.10:FF:000279">
    <property type="entry name" value="Transcriptional regulator, ArsR family"/>
    <property type="match status" value="1"/>
</dbReference>
<name>A0A1T2L065_9GAMM</name>
<dbReference type="Gene3D" id="1.10.10.10">
    <property type="entry name" value="Winged helix-like DNA-binding domain superfamily/Winged helix DNA-binding domain"/>
    <property type="match status" value="1"/>
</dbReference>
<dbReference type="CDD" id="cd00090">
    <property type="entry name" value="HTH_ARSR"/>
    <property type="match status" value="1"/>
</dbReference>
<dbReference type="PROSITE" id="PS50987">
    <property type="entry name" value="HTH_ARSR_2"/>
    <property type="match status" value="1"/>
</dbReference>
<reference evidence="6 7" key="1">
    <citation type="submission" date="2016-11" db="EMBL/GenBank/DDBJ databases">
        <title>Mixed transmission modes and dynamic genome evolution in an obligate animal-bacterial symbiosis.</title>
        <authorList>
            <person name="Russell S.L."/>
            <person name="Corbett-Detig R.B."/>
            <person name="Cavanaugh C.M."/>
        </authorList>
    </citation>
    <scope>NUCLEOTIDE SEQUENCE [LARGE SCALE GENOMIC DNA]</scope>
    <source>
        <strain evidence="6">Sveles-Q1</strain>
    </source>
</reference>
<feature type="domain" description="HTH arsR-type" evidence="5">
    <location>
        <begin position="1"/>
        <end position="90"/>
    </location>
</feature>
<dbReference type="NCBIfam" id="NF007528">
    <property type="entry name" value="PRK10141.1"/>
    <property type="match status" value="1"/>
</dbReference>
<evidence type="ECO:0000259" key="5">
    <source>
        <dbReference type="PROSITE" id="PS50987"/>
    </source>
</evidence>
<protein>
    <submittedName>
        <fullName evidence="6">Transcriptional regulator</fullName>
    </submittedName>
</protein>
<evidence type="ECO:0000313" key="7">
    <source>
        <dbReference type="Proteomes" id="UP000191110"/>
    </source>
</evidence>
<dbReference type="RefSeq" id="WP_078485062.1">
    <property type="nucleotide sequence ID" value="NZ_MPRL01000099.1"/>
</dbReference>
<evidence type="ECO:0000256" key="3">
    <source>
        <dbReference type="ARBA" id="ARBA00023125"/>
    </source>
</evidence>
<evidence type="ECO:0000313" key="6">
    <source>
        <dbReference type="EMBL" id="OOZ38346.1"/>
    </source>
</evidence>
<accession>A0A1T2L065</accession>
<dbReference type="Proteomes" id="UP000191110">
    <property type="component" value="Unassembled WGS sequence"/>
</dbReference>
<dbReference type="Pfam" id="PF01022">
    <property type="entry name" value="HTH_5"/>
    <property type="match status" value="1"/>
</dbReference>
<dbReference type="InterPro" id="IPR011991">
    <property type="entry name" value="ArsR-like_HTH"/>
</dbReference>
<evidence type="ECO:0000256" key="2">
    <source>
        <dbReference type="ARBA" id="ARBA00023015"/>
    </source>
</evidence>
<dbReference type="PANTHER" id="PTHR33154">
    <property type="entry name" value="TRANSCRIPTIONAL REGULATOR, ARSR FAMILY"/>
    <property type="match status" value="1"/>
</dbReference>
<dbReference type="GO" id="GO:0046685">
    <property type="term" value="P:response to arsenic-containing substance"/>
    <property type="evidence" value="ECO:0007669"/>
    <property type="project" value="UniProtKB-KW"/>
</dbReference>
<sequence length="115" mass="12810">MDANQLFKSLSDPTRLRCLILLIKQQELCVCELTEVLKLPQPKVSHHLATLRKSGVVADRKEGLWVYYRINPALPEWCIEVMATAARGVAADEPYVSDAELIEIMAKGAVEKCAS</sequence>